<dbReference type="EMBL" id="JBAHYK010004896">
    <property type="protein sequence ID" value="KAL0562654.1"/>
    <property type="molecule type" value="Genomic_DNA"/>
</dbReference>
<evidence type="ECO:0000313" key="1">
    <source>
        <dbReference type="EMBL" id="KAL0562654.1"/>
    </source>
</evidence>
<gene>
    <name evidence="1" type="ORF">V5O48_019430</name>
</gene>
<keyword evidence="2" id="KW-1185">Reference proteome</keyword>
<name>A0ABR3EIE4_9AGAR</name>
<organism evidence="1 2">
    <name type="scientific">Marasmius crinis-equi</name>
    <dbReference type="NCBI Taxonomy" id="585013"/>
    <lineage>
        <taxon>Eukaryota</taxon>
        <taxon>Fungi</taxon>
        <taxon>Dikarya</taxon>
        <taxon>Basidiomycota</taxon>
        <taxon>Agaricomycotina</taxon>
        <taxon>Agaricomycetes</taxon>
        <taxon>Agaricomycetidae</taxon>
        <taxon>Agaricales</taxon>
        <taxon>Marasmiineae</taxon>
        <taxon>Marasmiaceae</taxon>
        <taxon>Marasmius</taxon>
    </lineage>
</organism>
<protein>
    <submittedName>
        <fullName evidence="1">Uncharacterized protein</fullName>
    </submittedName>
</protein>
<reference evidence="1 2" key="1">
    <citation type="submission" date="2024-02" db="EMBL/GenBank/DDBJ databases">
        <title>A draft genome for the cacao thread blight pathogen Marasmius crinis-equi.</title>
        <authorList>
            <person name="Cohen S.P."/>
            <person name="Baruah I.K."/>
            <person name="Amoako-Attah I."/>
            <person name="Bukari Y."/>
            <person name="Meinhardt L.W."/>
            <person name="Bailey B.A."/>
        </authorList>
    </citation>
    <scope>NUCLEOTIDE SEQUENCE [LARGE SCALE GENOMIC DNA]</scope>
    <source>
        <strain evidence="1 2">GH-76</strain>
    </source>
</reference>
<accession>A0ABR3EIE4</accession>
<dbReference type="Proteomes" id="UP001465976">
    <property type="component" value="Unassembled WGS sequence"/>
</dbReference>
<proteinExistence type="predicted"/>
<sequence length="232" mass="24694">PVDDEVVLDDVLGAWGNDRSEVFGLTAVDLRMGITDLPDNGCEKGMAATVRAADDPDAFEMLAAVFTTAEPILRLLLGTKDALMEFFELEEAPRAFEVEADAAAEMAGDLVEGIAEGLETMVAFELFAFEERSVTESTSVEGLVAGLAGMLAFVDTFAFEEPSVVESARSEGFATSEEGVVADVEPLPVLDDVEEVEPLAAAEMAFDSVVDPETPALTEMDALEWAEALCNL</sequence>
<evidence type="ECO:0000313" key="2">
    <source>
        <dbReference type="Proteomes" id="UP001465976"/>
    </source>
</evidence>
<comment type="caution">
    <text evidence="1">The sequence shown here is derived from an EMBL/GenBank/DDBJ whole genome shotgun (WGS) entry which is preliminary data.</text>
</comment>
<feature type="non-terminal residue" evidence="1">
    <location>
        <position position="1"/>
    </location>
</feature>
<feature type="non-terminal residue" evidence="1">
    <location>
        <position position="232"/>
    </location>
</feature>